<dbReference type="Pfam" id="PF00010">
    <property type="entry name" value="HLH"/>
    <property type="match status" value="1"/>
</dbReference>
<evidence type="ECO:0000256" key="1">
    <source>
        <dbReference type="ARBA" id="ARBA00004123"/>
    </source>
</evidence>
<dbReference type="GO" id="GO:0016360">
    <property type="term" value="P:sensory organ precursor cell fate determination"/>
    <property type="evidence" value="ECO:0007669"/>
    <property type="project" value="UniProtKB-ARBA"/>
</dbReference>
<evidence type="ECO:0000256" key="7">
    <source>
        <dbReference type="ARBA" id="ARBA00023242"/>
    </source>
</evidence>
<evidence type="ECO:0000256" key="2">
    <source>
        <dbReference type="ARBA" id="ARBA00022473"/>
    </source>
</evidence>
<evidence type="ECO:0000256" key="6">
    <source>
        <dbReference type="ARBA" id="ARBA00023163"/>
    </source>
</evidence>
<keyword evidence="3" id="KW-0221">Differentiation</keyword>
<comment type="subcellular location">
    <subcellularLocation>
        <location evidence="1">Nucleus</location>
    </subcellularLocation>
</comment>
<evidence type="ECO:0000256" key="4">
    <source>
        <dbReference type="ARBA" id="ARBA00022902"/>
    </source>
</evidence>
<dbReference type="PANTHER" id="PTHR19290">
    <property type="entry name" value="BASIC HELIX-LOOP-HELIX PROTEIN NEUROGENIN-RELATED"/>
    <property type="match status" value="1"/>
</dbReference>
<protein>
    <submittedName>
        <fullName evidence="8">Uncharacterized protein</fullName>
    </submittedName>
</protein>
<name>A0A182Y3V3_ANOST</name>
<dbReference type="GO" id="GO:0000981">
    <property type="term" value="F:DNA-binding transcription factor activity, RNA polymerase II-specific"/>
    <property type="evidence" value="ECO:0007669"/>
    <property type="project" value="TreeGrafter"/>
</dbReference>
<dbReference type="AlphaFoldDB" id="A0A182Y3V3"/>
<dbReference type="Proteomes" id="UP000076408">
    <property type="component" value="Unassembled WGS sequence"/>
</dbReference>
<dbReference type="GO" id="GO:0045944">
    <property type="term" value="P:positive regulation of transcription by RNA polymerase II"/>
    <property type="evidence" value="ECO:0007669"/>
    <property type="project" value="TreeGrafter"/>
</dbReference>
<dbReference type="OMA" id="AFLETEH"/>
<dbReference type="EnsemblMetazoa" id="ASTEI03139-RA">
    <property type="protein sequence ID" value="ASTEI03139-PA"/>
    <property type="gene ID" value="ASTEI03139"/>
</dbReference>
<dbReference type="InterPro" id="IPR050359">
    <property type="entry name" value="bHLH_transcription_factors"/>
</dbReference>
<organism evidence="8 9">
    <name type="scientific">Anopheles stephensi</name>
    <name type="common">Indo-Pakistan malaria mosquito</name>
    <dbReference type="NCBI Taxonomy" id="30069"/>
    <lineage>
        <taxon>Eukaryota</taxon>
        <taxon>Metazoa</taxon>
        <taxon>Ecdysozoa</taxon>
        <taxon>Arthropoda</taxon>
        <taxon>Hexapoda</taxon>
        <taxon>Insecta</taxon>
        <taxon>Pterygota</taxon>
        <taxon>Neoptera</taxon>
        <taxon>Endopterygota</taxon>
        <taxon>Diptera</taxon>
        <taxon>Nematocera</taxon>
        <taxon>Culicoidea</taxon>
        <taxon>Culicidae</taxon>
        <taxon>Anophelinae</taxon>
        <taxon>Anopheles</taxon>
    </lineage>
</organism>
<dbReference type="GO" id="GO:0005634">
    <property type="term" value="C:nucleus"/>
    <property type="evidence" value="ECO:0007669"/>
    <property type="project" value="UniProtKB-SubCell"/>
</dbReference>
<evidence type="ECO:0000256" key="3">
    <source>
        <dbReference type="ARBA" id="ARBA00022782"/>
    </source>
</evidence>
<keyword evidence="5" id="KW-0805">Transcription regulation</keyword>
<keyword evidence="6" id="KW-0804">Transcription</keyword>
<keyword evidence="2" id="KW-0217">Developmental protein</keyword>
<reference evidence="9" key="1">
    <citation type="journal article" date="2014" name="Genome Biol.">
        <title>Genome analysis of a major urban malaria vector mosquito, Anopheles stephensi.</title>
        <authorList>
            <person name="Jiang X."/>
            <person name="Peery A."/>
            <person name="Hall A.B."/>
            <person name="Sharma A."/>
            <person name="Chen X.G."/>
            <person name="Waterhouse R.M."/>
            <person name="Komissarov A."/>
            <person name="Riehle M.M."/>
            <person name="Shouche Y."/>
            <person name="Sharakhova M.V."/>
            <person name="Lawson D."/>
            <person name="Pakpour N."/>
            <person name="Arensburger P."/>
            <person name="Davidson V.L."/>
            <person name="Eiglmeier K."/>
            <person name="Emrich S."/>
            <person name="George P."/>
            <person name="Kennedy R.C."/>
            <person name="Mane S.P."/>
            <person name="Maslen G."/>
            <person name="Oringanje C."/>
            <person name="Qi Y."/>
            <person name="Settlage R."/>
            <person name="Tojo M."/>
            <person name="Tubio J.M."/>
            <person name="Unger M.F."/>
            <person name="Wang B."/>
            <person name="Vernick K.D."/>
            <person name="Ribeiro J.M."/>
            <person name="James A.A."/>
            <person name="Michel K."/>
            <person name="Riehle M.A."/>
            <person name="Luckhart S."/>
            <person name="Sharakhov I.V."/>
            <person name="Tu Z."/>
        </authorList>
    </citation>
    <scope>NUCLEOTIDE SEQUENCE [LARGE SCALE GENOMIC DNA]</scope>
    <source>
        <strain evidence="9">Indian</strain>
    </source>
</reference>
<dbReference type="GO" id="GO:0046982">
    <property type="term" value="F:protein heterodimerization activity"/>
    <property type="evidence" value="ECO:0007669"/>
    <property type="project" value="UniProtKB-ARBA"/>
</dbReference>
<dbReference type="VEuPathDB" id="VectorBase:ASTEI20_041246"/>
<reference evidence="8" key="2">
    <citation type="submission" date="2020-05" db="UniProtKB">
        <authorList>
            <consortium name="EnsemblMetazoa"/>
        </authorList>
    </citation>
    <scope>IDENTIFICATION</scope>
    <source>
        <strain evidence="8">Indian</strain>
    </source>
</reference>
<keyword evidence="4" id="KW-0524">Neurogenesis</keyword>
<dbReference type="SMART" id="SM00353">
    <property type="entry name" value="HLH"/>
    <property type="match status" value="1"/>
</dbReference>
<dbReference type="InterPro" id="IPR036638">
    <property type="entry name" value="HLH_DNA-bd_sf"/>
</dbReference>
<evidence type="ECO:0000313" key="8">
    <source>
        <dbReference type="EnsemblMetazoa" id="ASTEI03139-PA"/>
    </source>
</evidence>
<dbReference type="SUPFAM" id="SSF47459">
    <property type="entry name" value="HLH, helix-loop-helix DNA-binding domain"/>
    <property type="match status" value="1"/>
</dbReference>
<keyword evidence="9" id="KW-1185">Reference proteome</keyword>
<dbReference type="GO" id="GO:0061564">
    <property type="term" value="P:axon development"/>
    <property type="evidence" value="ECO:0007669"/>
    <property type="project" value="TreeGrafter"/>
</dbReference>
<dbReference type="GO" id="GO:0070888">
    <property type="term" value="F:E-box binding"/>
    <property type="evidence" value="ECO:0007669"/>
    <property type="project" value="TreeGrafter"/>
</dbReference>
<dbReference type="VEuPathDB" id="VectorBase:ASTEI03139"/>
<dbReference type="Gene3D" id="4.10.280.10">
    <property type="entry name" value="Helix-loop-helix DNA-binding domain"/>
    <property type="match status" value="1"/>
</dbReference>
<dbReference type="PANTHER" id="PTHR19290:SF162">
    <property type="entry name" value="TRANSCRIPTION FACTOR ATOH7"/>
    <property type="match status" value="1"/>
</dbReference>
<dbReference type="VEuPathDB" id="VectorBase:ASTE006912"/>
<dbReference type="InterPro" id="IPR011598">
    <property type="entry name" value="bHLH_dom"/>
</dbReference>
<keyword evidence="7" id="KW-0539">Nucleus</keyword>
<evidence type="ECO:0000256" key="5">
    <source>
        <dbReference type="ARBA" id="ARBA00023015"/>
    </source>
</evidence>
<dbReference type="PROSITE" id="PS50888">
    <property type="entry name" value="BHLH"/>
    <property type="match status" value="1"/>
</dbReference>
<proteinExistence type="predicted"/>
<sequence length="199" mass="21933">MSATDVCNFQQSFPSYYGQQYASVSASSFEQSRLESYFNGHSYPSSQATSGAFLETEHTDIFMQRPELYCSSSAIASSDNGSPTSTGYEDPQLRLLQSLTSEDSSSSSSAGSECDIPVTLASVPTNIKIKRGSVVPTVVRKKRRLAANARERKRMKGLNEAFDRLRQYLPSLGNDRQLSKHETLQMAQSYISALAELLD</sequence>
<accession>A0A182Y3V3</accession>
<evidence type="ECO:0000313" key="9">
    <source>
        <dbReference type="Proteomes" id="UP000076408"/>
    </source>
</evidence>
<dbReference type="FunFam" id="4.10.280.10:FF:000025">
    <property type="entry name" value="protein atonal homolog 7"/>
    <property type="match status" value="1"/>
</dbReference>
<dbReference type="STRING" id="30069.A0A182Y3V3"/>